<dbReference type="Pfam" id="PF17775">
    <property type="entry name" value="YchJ_M-like"/>
    <property type="match status" value="1"/>
</dbReference>
<reference evidence="4" key="1">
    <citation type="journal article" date="2019" name="Int. J. Syst. Evol. Microbiol.">
        <title>The Global Catalogue of Microorganisms (GCM) 10K type strain sequencing project: providing services to taxonomists for standard genome sequencing and annotation.</title>
        <authorList>
            <consortium name="The Broad Institute Genomics Platform"/>
            <consortium name="The Broad Institute Genome Sequencing Center for Infectious Disease"/>
            <person name="Wu L."/>
            <person name="Ma J."/>
        </authorList>
    </citation>
    <scope>NUCLEOTIDE SEQUENCE [LARGE SCALE GENOMIC DNA]</scope>
    <source>
        <strain evidence="4">ZS-22-S1</strain>
    </source>
</reference>
<organism evidence="3 4">
    <name type="scientific">Actinophytocola glycyrrhizae</name>
    <dbReference type="NCBI Taxonomy" id="2044873"/>
    <lineage>
        <taxon>Bacteria</taxon>
        <taxon>Bacillati</taxon>
        <taxon>Actinomycetota</taxon>
        <taxon>Actinomycetes</taxon>
        <taxon>Pseudonocardiales</taxon>
        <taxon>Pseudonocardiaceae</taxon>
    </lineage>
</organism>
<comment type="similarity">
    <text evidence="1">Belongs to the UPF0225 family.</text>
</comment>
<dbReference type="InterPro" id="IPR048469">
    <property type="entry name" value="YchJ-like_M"/>
</dbReference>
<evidence type="ECO:0000313" key="4">
    <source>
        <dbReference type="Proteomes" id="UP001595859"/>
    </source>
</evidence>
<dbReference type="HAMAP" id="MF_00612">
    <property type="entry name" value="UPF0225"/>
    <property type="match status" value="1"/>
</dbReference>
<sequence length="132" mass="14739">MPTTTNRCPCGTPLPYDECCGRVHSGAVAAPTAEALMRSRYSAFAVGDAGYLLESWHPDTRPRELTLDMERQWVRLEILGSTGGGLLHVEGTVEFRAHYQHVTHAGILHELSRFTKVDGRWVYVDGDTTRPR</sequence>
<dbReference type="InterPro" id="IPR032710">
    <property type="entry name" value="NTF2-like_dom_sf"/>
</dbReference>
<dbReference type="Proteomes" id="UP001595859">
    <property type="component" value="Unassembled WGS sequence"/>
</dbReference>
<keyword evidence="4" id="KW-1185">Reference proteome</keyword>
<name>A0ABV9S8C7_9PSEU</name>
<evidence type="ECO:0000313" key="3">
    <source>
        <dbReference type="EMBL" id="MFC4856742.1"/>
    </source>
</evidence>
<dbReference type="RefSeq" id="WP_378058700.1">
    <property type="nucleotide sequence ID" value="NZ_JBHSIS010000010.1"/>
</dbReference>
<feature type="domain" description="YchJ-like middle NTF2-like" evidence="2">
    <location>
        <begin position="32"/>
        <end position="126"/>
    </location>
</feature>
<dbReference type="SUPFAM" id="SSF54427">
    <property type="entry name" value="NTF2-like"/>
    <property type="match status" value="1"/>
</dbReference>
<proteinExistence type="inferred from homology"/>
<dbReference type="PANTHER" id="PTHR33747:SF1">
    <property type="entry name" value="ADENYLATE CYCLASE-ASSOCIATED CAP C-TERMINAL DOMAIN-CONTAINING PROTEIN"/>
    <property type="match status" value="1"/>
</dbReference>
<protein>
    <recommendedName>
        <fullName evidence="1">UPF0225 protein ACFPCV_24815</fullName>
    </recommendedName>
</protein>
<evidence type="ECO:0000259" key="2">
    <source>
        <dbReference type="Pfam" id="PF17775"/>
    </source>
</evidence>
<dbReference type="PANTHER" id="PTHR33747">
    <property type="entry name" value="UPF0225 PROTEIN SCO1677"/>
    <property type="match status" value="1"/>
</dbReference>
<evidence type="ECO:0000256" key="1">
    <source>
        <dbReference type="HAMAP-Rule" id="MF_00612"/>
    </source>
</evidence>
<dbReference type="EMBL" id="JBHSIS010000010">
    <property type="protein sequence ID" value="MFC4856742.1"/>
    <property type="molecule type" value="Genomic_DNA"/>
</dbReference>
<dbReference type="Gene3D" id="3.10.450.50">
    <property type="match status" value="1"/>
</dbReference>
<accession>A0ABV9S8C7</accession>
<gene>
    <name evidence="3" type="ORF">ACFPCV_24815</name>
</gene>
<dbReference type="InterPro" id="IPR023006">
    <property type="entry name" value="YchJ-like"/>
</dbReference>
<comment type="caution">
    <text evidence="3">The sequence shown here is derived from an EMBL/GenBank/DDBJ whole genome shotgun (WGS) entry which is preliminary data.</text>
</comment>